<proteinExistence type="predicted"/>
<name>A0ABR0T4D7_AURPU</name>
<keyword evidence="2" id="KW-1185">Reference proteome</keyword>
<dbReference type="InterPro" id="IPR036047">
    <property type="entry name" value="F-box-like_dom_sf"/>
</dbReference>
<dbReference type="Proteomes" id="UP001341245">
    <property type="component" value="Unassembled WGS sequence"/>
</dbReference>
<organism evidence="1 2">
    <name type="scientific">Aureobasidium pullulans</name>
    <name type="common">Black yeast</name>
    <name type="synonym">Pullularia pullulans</name>
    <dbReference type="NCBI Taxonomy" id="5580"/>
    <lineage>
        <taxon>Eukaryota</taxon>
        <taxon>Fungi</taxon>
        <taxon>Dikarya</taxon>
        <taxon>Ascomycota</taxon>
        <taxon>Pezizomycotina</taxon>
        <taxon>Dothideomycetes</taxon>
        <taxon>Dothideomycetidae</taxon>
        <taxon>Dothideales</taxon>
        <taxon>Saccotheciaceae</taxon>
        <taxon>Aureobasidium</taxon>
    </lineage>
</organism>
<dbReference type="Gene3D" id="3.80.10.10">
    <property type="entry name" value="Ribonuclease Inhibitor"/>
    <property type="match status" value="1"/>
</dbReference>
<dbReference type="EMBL" id="JASGXD010000026">
    <property type="protein sequence ID" value="KAK5999338.1"/>
    <property type="molecule type" value="Genomic_DNA"/>
</dbReference>
<evidence type="ECO:0008006" key="3">
    <source>
        <dbReference type="Google" id="ProtNLM"/>
    </source>
</evidence>
<dbReference type="SUPFAM" id="SSF81383">
    <property type="entry name" value="F-box domain"/>
    <property type="match status" value="1"/>
</dbReference>
<dbReference type="InterPro" id="IPR032675">
    <property type="entry name" value="LRR_dom_sf"/>
</dbReference>
<evidence type="ECO:0000313" key="2">
    <source>
        <dbReference type="Proteomes" id="UP001341245"/>
    </source>
</evidence>
<accession>A0ABR0T4D7</accession>
<sequence length="391" mass="44031">MPVLSKLTTIGARLRQLRRKIPRPRSDTTALAVKPPEQSLAIPASLRMDRLPDNVIEQIFELLADSPRDVTNTMLVSFHWFNIGDKVLHERYSTKAALRSPRATLHPLKRLVFTLDDEPFHELNAGHFEPEYVELDFSDELFVSKYISKNLRYLRVSLVNPLVPLNKASVELANECIGGETHADWLLSLVDYAPGLETLILDALYFDVPQDRLSYSFDNAVCLNRIELRSPSGCLYLRAGILRLLARFSTLRTLHIDHIINLTDAQSMLQFTQWQGRSPFQGLETLSCHMKLAAADLMLPHLLALRELDITLRDKGSSRQSLVTSVFESIAKLTDLESLTITLPNNINKLPPQALMILGSLKSLKVLRINSAGPLLQSEQGRVDNLAQQVV</sequence>
<evidence type="ECO:0000313" key="1">
    <source>
        <dbReference type="EMBL" id="KAK5999338.1"/>
    </source>
</evidence>
<dbReference type="SUPFAM" id="SSF52047">
    <property type="entry name" value="RNI-like"/>
    <property type="match status" value="1"/>
</dbReference>
<gene>
    <name evidence="1" type="ORF">QM012_005556</name>
</gene>
<reference evidence="1 2" key="1">
    <citation type="submission" date="2023-11" db="EMBL/GenBank/DDBJ databases">
        <title>Draft genome sequence and annotation of the polyextremotolerant black yeast-like fungus Aureobasidium pullulans NRRL 62042.</title>
        <authorList>
            <person name="Dielentheis-Frenken M.R.E."/>
            <person name="Wibberg D."/>
            <person name="Blank L.M."/>
            <person name="Tiso T."/>
        </authorList>
    </citation>
    <scope>NUCLEOTIDE SEQUENCE [LARGE SCALE GENOMIC DNA]</scope>
    <source>
        <strain evidence="1 2">NRRL 62042</strain>
    </source>
</reference>
<comment type="caution">
    <text evidence="1">The sequence shown here is derived from an EMBL/GenBank/DDBJ whole genome shotgun (WGS) entry which is preliminary data.</text>
</comment>
<protein>
    <recommendedName>
        <fullName evidence="3">F-box domain-containing protein</fullName>
    </recommendedName>
</protein>